<gene>
    <name evidence="2" type="ORF">SAMN03084138_02001</name>
</gene>
<name>A0A1I5PRK6_9GAMM</name>
<dbReference type="PANTHER" id="PTHR42905:SF16">
    <property type="entry name" value="CARBOXYPHOSPHONOENOLPYRUVATE PHOSPHONOMUTASE-LIKE PROTEIN (AFU_ORTHOLOGUE AFUA_5G07230)"/>
    <property type="match status" value="1"/>
</dbReference>
<organism evidence="2 3">
    <name type="scientific">Enterovibrio norvegicus DSM 15893</name>
    <dbReference type="NCBI Taxonomy" id="1121869"/>
    <lineage>
        <taxon>Bacteria</taxon>
        <taxon>Pseudomonadati</taxon>
        <taxon>Pseudomonadota</taxon>
        <taxon>Gammaproteobacteria</taxon>
        <taxon>Vibrionales</taxon>
        <taxon>Vibrionaceae</taxon>
        <taxon>Enterovibrio</taxon>
    </lineage>
</organism>
<evidence type="ECO:0000256" key="1">
    <source>
        <dbReference type="ARBA" id="ARBA00022723"/>
    </source>
</evidence>
<sequence>MTFLELHQQDTPLLIGNVWDASSAKIVSQLGFNAVGTSSAAIAYTLGYEDGENMPFNELLFMVERIARVVSVPLTVDLEAGYGNTADEIVANIQQLAALGVVGINLEDSKVINGKRTLLDADDFSLTLSRIRSALNHANIDMFINARADALIMKTDDALAQTLDRATRYEAAGANGLFVPYLRAEQDITAVVAHTALPVNVLCVPELPDFATLASCGVKRISMGDFAYEKLQRELHASLKTVLDDGAFSSLFMPT</sequence>
<dbReference type="RefSeq" id="WP_074926813.1">
    <property type="nucleotide sequence ID" value="NZ_FOWR01000013.1"/>
</dbReference>
<dbReference type="CDD" id="cd00377">
    <property type="entry name" value="ICL_PEPM"/>
    <property type="match status" value="1"/>
</dbReference>
<dbReference type="OrthoDB" id="9780430at2"/>
<dbReference type="InterPro" id="IPR039556">
    <property type="entry name" value="ICL/PEPM"/>
</dbReference>
<keyword evidence="2" id="KW-0456">Lyase</keyword>
<dbReference type="EMBL" id="FOWR01000013">
    <property type="protein sequence ID" value="SFP36226.1"/>
    <property type="molecule type" value="Genomic_DNA"/>
</dbReference>
<proteinExistence type="predicted"/>
<dbReference type="GO" id="GO:0016829">
    <property type="term" value="F:lyase activity"/>
    <property type="evidence" value="ECO:0007669"/>
    <property type="project" value="UniProtKB-KW"/>
</dbReference>
<dbReference type="InterPro" id="IPR015813">
    <property type="entry name" value="Pyrv/PenolPyrv_kinase-like_dom"/>
</dbReference>
<dbReference type="AlphaFoldDB" id="A0A1I5PRK6"/>
<dbReference type="Pfam" id="PF13714">
    <property type="entry name" value="PEP_mutase"/>
    <property type="match status" value="1"/>
</dbReference>
<keyword evidence="1" id="KW-0479">Metal-binding</keyword>
<dbReference type="SUPFAM" id="SSF51621">
    <property type="entry name" value="Phosphoenolpyruvate/pyruvate domain"/>
    <property type="match status" value="1"/>
</dbReference>
<dbReference type="GeneID" id="35870129"/>
<protein>
    <submittedName>
        <fullName evidence="2">2-Methylisocitrate lyase, PEP mutase family</fullName>
    </submittedName>
</protein>
<reference evidence="2 3" key="1">
    <citation type="submission" date="2016-10" db="EMBL/GenBank/DDBJ databases">
        <authorList>
            <person name="de Groot N.N."/>
        </authorList>
    </citation>
    <scope>NUCLEOTIDE SEQUENCE [LARGE SCALE GENOMIC DNA]</scope>
    <source>
        <strain evidence="2 3">DSM 15893</strain>
    </source>
</reference>
<dbReference type="InterPro" id="IPR040442">
    <property type="entry name" value="Pyrv_kinase-like_dom_sf"/>
</dbReference>
<accession>A0A1I5PRK6</accession>
<dbReference type="Proteomes" id="UP000182692">
    <property type="component" value="Unassembled WGS sequence"/>
</dbReference>
<dbReference type="STRING" id="1121869.SAMN03084138_02001"/>
<evidence type="ECO:0000313" key="2">
    <source>
        <dbReference type="EMBL" id="SFP36226.1"/>
    </source>
</evidence>
<dbReference type="PANTHER" id="PTHR42905">
    <property type="entry name" value="PHOSPHOENOLPYRUVATE CARBOXYLASE"/>
    <property type="match status" value="1"/>
</dbReference>
<evidence type="ECO:0000313" key="3">
    <source>
        <dbReference type="Proteomes" id="UP000182692"/>
    </source>
</evidence>
<dbReference type="GO" id="GO:0046872">
    <property type="term" value="F:metal ion binding"/>
    <property type="evidence" value="ECO:0007669"/>
    <property type="project" value="UniProtKB-KW"/>
</dbReference>
<dbReference type="Gene3D" id="3.20.20.60">
    <property type="entry name" value="Phosphoenolpyruvate-binding domains"/>
    <property type="match status" value="1"/>
</dbReference>